<dbReference type="HOGENOM" id="CLU_023982_2_3_0"/>
<evidence type="ECO:0000256" key="3">
    <source>
        <dbReference type="ARBA" id="ARBA00022679"/>
    </source>
</evidence>
<organism evidence="9 10">
    <name type="scientific">Thermovirga lienii (strain ATCC BAA-1197 / DSM 17291 / Cas60314)</name>
    <dbReference type="NCBI Taxonomy" id="580340"/>
    <lineage>
        <taxon>Bacteria</taxon>
        <taxon>Thermotogati</taxon>
        <taxon>Synergistota</taxon>
        <taxon>Synergistia</taxon>
        <taxon>Synergistales</taxon>
        <taxon>Thermovirgaceae</taxon>
        <taxon>Thermovirga</taxon>
    </lineage>
</organism>
<keyword evidence="5 8" id="KW-1133">Transmembrane helix</keyword>
<feature type="transmembrane region" description="Helical" evidence="8">
    <location>
        <begin position="80"/>
        <end position="96"/>
    </location>
</feature>
<dbReference type="PANTHER" id="PTHR22926:SF3">
    <property type="entry name" value="UNDECAPRENYL-PHOSPHATE ALPHA-N-ACETYLGLUCOSAMINYL 1-PHOSPHATE TRANSFERASE"/>
    <property type="match status" value="1"/>
</dbReference>
<keyword evidence="10" id="KW-1185">Reference proteome</keyword>
<dbReference type="CDD" id="cd06853">
    <property type="entry name" value="GT_WecA_like"/>
    <property type="match status" value="1"/>
</dbReference>
<evidence type="ECO:0000256" key="5">
    <source>
        <dbReference type="ARBA" id="ARBA00022989"/>
    </source>
</evidence>
<dbReference type="GO" id="GO:0016780">
    <property type="term" value="F:phosphotransferase activity, for other substituted phosphate groups"/>
    <property type="evidence" value="ECO:0007669"/>
    <property type="project" value="InterPro"/>
</dbReference>
<feature type="binding site" evidence="7">
    <location>
        <position position="144"/>
    </location>
    <ligand>
        <name>Mg(2+)</name>
        <dbReference type="ChEBI" id="CHEBI:18420"/>
    </ligand>
</feature>
<feature type="binding site" evidence="7">
    <location>
        <position position="197"/>
    </location>
    <ligand>
        <name>Mg(2+)</name>
        <dbReference type="ChEBI" id="CHEBI:18420"/>
    </ligand>
</feature>
<reference evidence="9 10" key="2">
    <citation type="journal article" date="2012" name="Stand. Genomic Sci.">
        <title>Genome sequence of the moderately thermophilic, amino-acid-degrading and sulfur-reducing bacterium Thermovirga lienii type strain (Cas60314(T)).</title>
        <authorList>
            <person name="Goker M."/>
            <person name="Saunders E."/>
            <person name="Lapidus A."/>
            <person name="Nolan M."/>
            <person name="Lucas S."/>
            <person name="Hammon N."/>
            <person name="Deshpande S."/>
            <person name="Cheng J.F."/>
            <person name="Han C."/>
            <person name="Tapia R."/>
            <person name="Goodwin L.A."/>
            <person name="Pitluck S."/>
            <person name="Liolios K."/>
            <person name="Mavromatis K."/>
            <person name="Pagani I."/>
            <person name="Ivanova N."/>
            <person name="Mikhailova N."/>
            <person name="Pati A."/>
            <person name="Chen A."/>
            <person name="Palaniappan K."/>
            <person name="Land M."/>
            <person name="Chang Y.J."/>
            <person name="Jeffries C.D."/>
            <person name="Brambilla E.M."/>
            <person name="Rohde M."/>
            <person name="Spring S."/>
            <person name="Detter J.C."/>
            <person name="Woyke T."/>
            <person name="Bristow J."/>
            <person name="Eisen J.A."/>
            <person name="Markowitz V."/>
            <person name="Hugenholtz P."/>
            <person name="Kyrpides N.C."/>
            <person name="Klenk H.P."/>
        </authorList>
    </citation>
    <scope>NUCLEOTIDE SEQUENCE [LARGE SCALE GENOMIC DNA]</scope>
    <source>
        <strain evidence="10">ATCC BAA-1197 / DSM 17291 / Cas60314</strain>
    </source>
</reference>
<dbReference type="eggNOG" id="COG0472">
    <property type="taxonomic scope" value="Bacteria"/>
</dbReference>
<evidence type="ECO:0000256" key="2">
    <source>
        <dbReference type="ARBA" id="ARBA00022475"/>
    </source>
</evidence>
<accession>G7VA90</accession>
<dbReference type="KEGG" id="tli:Tlie_1057"/>
<dbReference type="STRING" id="580340.Tlie_1057"/>
<comment type="subcellular location">
    <subcellularLocation>
        <location evidence="1">Cell membrane</location>
        <topology evidence="1">Multi-pass membrane protein</topology>
    </subcellularLocation>
</comment>
<evidence type="ECO:0000313" key="10">
    <source>
        <dbReference type="Proteomes" id="UP000005868"/>
    </source>
</evidence>
<dbReference type="Proteomes" id="UP000005868">
    <property type="component" value="Chromosome"/>
</dbReference>
<dbReference type="GO" id="GO:0046872">
    <property type="term" value="F:metal ion binding"/>
    <property type="evidence" value="ECO:0007669"/>
    <property type="project" value="UniProtKB-KW"/>
</dbReference>
<dbReference type="EMBL" id="CP003096">
    <property type="protein sequence ID" value="AER66790.1"/>
    <property type="molecule type" value="Genomic_DNA"/>
</dbReference>
<dbReference type="Pfam" id="PF00953">
    <property type="entry name" value="Glycos_transf_4"/>
    <property type="match status" value="1"/>
</dbReference>
<feature type="transmembrane region" description="Helical" evidence="8">
    <location>
        <begin position="157"/>
        <end position="188"/>
    </location>
</feature>
<evidence type="ECO:0000256" key="7">
    <source>
        <dbReference type="PIRSR" id="PIRSR600715-1"/>
    </source>
</evidence>
<evidence type="ECO:0000256" key="8">
    <source>
        <dbReference type="SAM" id="Phobius"/>
    </source>
</evidence>
<feature type="transmembrane region" description="Helical" evidence="8">
    <location>
        <begin position="108"/>
        <end position="137"/>
    </location>
</feature>
<dbReference type="GO" id="GO:0071555">
    <property type="term" value="P:cell wall organization"/>
    <property type="evidence" value="ECO:0007669"/>
    <property type="project" value="TreeGrafter"/>
</dbReference>
<keyword evidence="7" id="KW-0460">Magnesium</keyword>
<dbReference type="PANTHER" id="PTHR22926">
    <property type="entry name" value="PHOSPHO-N-ACETYLMURAMOYL-PENTAPEPTIDE-TRANSFERASE"/>
    <property type="match status" value="1"/>
</dbReference>
<dbReference type="GO" id="GO:0044038">
    <property type="term" value="P:cell wall macromolecule biosynthetic process"/>
    <property type="evidence" value="ECO:0007669"/>
    <property type="project" value="TreeGrafter"/>
</dbReference>
<keyword evidence="2" id="KW-1003">Cell membrane</keyword>
<proteinExistence type="predicted"/>
<keyword evidence="4 8" id="KW-0812">Transmembrane</keyword>
<keyword evidence="6 8" id="KW-0472">Membrane</keyword>
<feature type="transmembrane region" description="Helical" evidence="8">
    <location>
        <begin position="12"/>
        <end position="32"/>
    </location>
</feature>
<feature type="transmembrane region" description="Helical" evidence="8">
    <location>
        <begin position="226"/>
        <end position="246"/>
    </location>
</feature>
<name>G7VA90_THELD</name>
<reference evidence="10" key="1">
    <citation type="submission" date="2011-10" db="EMBL/GenBank/DDBJ databases">
        <title>The complete genome of chromosome of Thermovirga lienii DSM 17291.</title>
        <authorList>
            <consortium name="US DOE Joint Genome Institute (JGI-PGF)"/>
            <person name="Lucas S."/>
            <person name="Copeland A."/>
            <person name="Lapidus A."/>
            <person name="Glavina del Rio T."/>
            <person name="Dalin E."/>
            <person name="Tice H."/>
            <person name="Bruce D."/>
            <person name="Goodwin L."/>
            <person name="Pitluck S."/>
            <person name="Peters L."/>
            <person name="Mikhailova N."/>
            <person name="Saunders E."/>
            <person name="Kyrpides N."/>
            <person name="Mavromatis K."/>
            <person name="Ivanova N."/>
            <person name="Last F.I."/>
            <person name="Brettin T."/>
            <person name="Detter J.C."/>
            <person name="Han C."/>
            <person name="Larimer F."/>
            <person name="Land M."/>
            <person name="Hauser L."/>
            <person name="Markowitz V."/>
            <person name="Cheng J.-F."/>
            <person name="Hugenholtz P."/>
            <person name="Woyke T."/>
            <person name="Wu D."/>
            <person name="Spring S."/>
            <person name="Schroeder M."/>
            <person name="Brambilla E.-M."/>
            <person name="Klenk H.-P."/>
            <person name="Eisen J.A."/>
        </authorList>
    </citation>
    <scope>NUCLEOTIDE SEQUENCE [LARGE SCALE GENOMIC DNA]</scope>
    <source>
        <strain evidence="10">ATCC BAA-1197 / DSM 17291 / Cas60314</strain>
    </source>
</reference>
<protein>
    <submittedName>
        <fullName evidence="9">Glycosyl transferase, family 4, conserved region</fullName>
    </submittedName>
</protein>
<gene>
    <name evidence="9" type="ordered locus">Tlie_1057</name>
</gene>
<comment type="cofactor">
    <cofactor evidence="7">
        <name>Mg(2+)</name>
        <dbReference type="ChEBI" id="CHEBI:18420"/>
    </cofactor>
</comment>
<evidence type="ECO:0000256" key="6">
    <source>
        <dbReference type="ARBA" id="ARBA00023136"/>
    </source>
</evidence>
<dbReference type="AlphaFoldDB" id="G7VA90"/>
<evidence type="ECO:0000256" key="4">
    <source>
        <dbReference type="ARBA" id="ARBA00022692"/>
    </source>
</evidence>
<dbReference type="OrthoDB" id="9805475at2"/>
<dbReference type="GO" id="GO:0005886">
    <property type="term" value="C:plasma membrane"/>
    <property type="evidence" value="ECO:0007669"/>
    <property type="project" value="UniProtKB-SubCell"/>
</dbReference>
<sequence length="307" mass="33519">MATQAIVLSWKNAAFLSLLFFAWGIAATPLSIALAKTFRIVDMPGGRKKHKGIIPRGGGLTCWIGYLFLSFVLLGIYPEMAPIATGATVVFLVGYVDDMRQLPAWVKLFFHLLASTFIVCFLPVSLPLRALLVLWIAGATNAYNLIDGVNGLALSLFMLSCVLGAITTKIGIFFPLAAMALGVFFWNFPVAKTFLGDGGSTLLGFLCMGHLSFAMCPLLVERSPIIIVLSLFLIGGVPFLDTFWVASRRIVLRKSPFTPDRGHIHFILLDKGLKIEQTLFLLLLIHGCIIAMGYGLILGKISLLSYF</sequence>
<dbReference type="InterPro" id="IPR000715">
    <property type="entry name" value="Glycosyl_transferase_4"/>
</dbReference>
<evidence type="ECO:0000313" key="9">
    <source>
        <dbReference type="EMBL" id="AER66790.1"/>
    </source>
</evidence>
<keyword evidence="7" id="KW-0479">Metal-binding</keyword>
<evidence type="ECO:0000256" key="1">
    <source>
        <dbReference type="ARBA" id="ARBA00004651"/>
    </source>
</evidence>
<keyword evidence="3 9" id="KW-0808">Transferase</keyword>
<dbReference type="GO" id="GO:0009103">
    <property type="term" value="P:lipopolysaccharide biosynthetic process"/>
    <property type="evidence" value="ECO:0007669"/>
    <property type="project" value="TreeGrafter"/>
</dbReference>
<feature type="transmembrane region" description="Helical" evidence="8">
    <location>
        <begin position="279"/>
        <end position="297"/>
    </location>
</feature>